<dbReference type="InterPro" id="IPR052020">
    <property type="entry name" value="Cyclic_di-GMP/3'3'-cGAMP_PDE"/>
</dbReference>
<dbReference type="Proteomes" id="UP000659496">
    <property type="component" value="Unassembled WGS sequence"/>
</dbReference>
<dbReference type="PROSITE" id="PS51832">
    <property type="entry name" value="HD_GYP"/>
    <property type="match status" value="1"/>
</dbReference>
<dbReference type="SUPFAM" id="SSF109604">
    <property type="entry name" value="HD-domain/PDEase-like"/>
    <property type="match status" value="1"/>
</dbReference>
<dbReference type="CDD" id="cd00077">
    <property type="entry name" value="HDc"/>
    <property type="match status" value="1"/>
</dbReference>
<dbReference type="Gene3D" id="1.10.3210.10">
    <property type="entry name" value="Hypothetical protein af1432"/>
    <property type="match status" value="1"/>
</dbReference>
<dbReference type="InterPro" id="IPR003018">
    <property type="entry name" value="GAF"/>
</dbReference>
<dbReference type="InterPro" id="IPR037522">
    <property type="entry name" value="HD_GYP_dom"/>
</dbReference>
<comment type="caution">
    <text evidence="2">The sequence shown here is derived from an EMBL/GenBank/DDBJ whole genome shotgun (WGS) entry which is preliminary data.</text>
</comment>
<feature type="domain" description="HD-GYP" evidence="1">
    <location>
        <begin position="181"/>
        <end position="378"/>
    </location>
</feature>
<dbReference type="PANTHER" id="PTHR45228">
    <property type="entry name" value="CYCLIC DI-GMP PHOSPHODIESTERASE TM_0186-RELATED"/>
    <property type="match status" value="1"/>
</dbReference>
<dbReference type="SUPFAM" id="SSF55781">
    <property type="entry name" value="GAF domain-like"/>
    <property type="match status" value="1"/>
</dbReference>
<dbReference type="InterPro" id="IPR029016">
    <property type="entry name" value="GAF-like_dom_sf"/>
</dbReference>
<reference evidence="2 3" key="1">
    <citation type="submission" date="2020-08" db="EMBL/GenBank/DDBJ databases">
        <title>A Genomic Blueprint of the Chicken Gut Microbiome.</title>
        <authorList>
            <person name="Gilroy R."/>
            <person name="Ravi A."/>
            <person name="Getino M."/>
            <person name="Pursley I."/>
            <person name="Horton D.L."/>
            <person name="Alikhan N.-F."/>
            <person name="Baker D."/>
            <person name="Gharbi K."/>
            <person name="Hall N."/>
            <person name="Watson M."/>
            <person name="Adriaenssens E.M."/>
            <person name="Foster-Nyarko E."/>
            <person name="Jarju S."/>
            <person name="Secka A."/>
            <person name="Antonio M."/>
            <person name="Oren A."/>
            <person name="Chaudhuri R."/>
            <person name="La Ragione R.M."/>
            <person name="Hildebrand F."/>
            <person name="Pallen M.J."/>
        </authorList>
    </citation>
    <scope>NUCLEOTIDE SEQUENCE [LARGE SCALE GENOMIC DNA]</scope>
    <source>
        <strain evidence="2 3">Sa3CUA8</strain>
    </source>
</reference>
<dbReference type="SMART" id="SM00471">
    <property type="entry name" value="HDc"/>
    <property type="match status" value="1"/>
</dbReference>
<evidence type="ECO:0000259" key="1">
    <source>
        <dbReference type="PROSITE" id="PS51832"/>
    </source>
</evidence>
<dbReference type="Pfam" id="PF01590">
    <property type="entry name" value="GAF"/>
    <property type="match status" value="1"/>
</dbReference>
<keyword evidence="3" id="KW-1185">Reference proteome</keyword>
<accession>A0ABR8PF03</accession>
<dbReference type="Gene3D" id="3.30.450.40">
    <property type="match status" value="1"/>
</dbReference>
<evidence type="ECO:0000313" key="2">
    <source>
        <dbReference type="EMBL" id="MBD7906741.1"/>
    </source>
</evidence>
<sequence length="380" mass="43063">MEKILIGSSPDSSDFSQSDLLLSTIFEYMGKMSTETDITKMLLLLADLGTKLVQADRCTVWLHEPATRNVWTVAGHGVERITITDTSGFVGRSIQTGKLINVEDAYMDERFNTAVDQETGYRTRSILCIPFNNREGKIIGAFQAINKLGNSRFSKKDEELLTFASTYAGKSLDAFILHNELLDTQKEIIETMGEIGESRSQETGNHVKRVATYSYKLAQLAGISEPQALLLRYASPMHDIGKVATPDRILLKPGKLTPKEFEEMKLHTVIGYHVFRKSERELLKTAAIIAYEHHERWEGGGYPRGLKEEEIHIFGRITAVADVFDALGSDRVYKKAWPLEEIVTYMSQQRGKQFDPALIDIFLEHLDEFVAIRDRYTDRM</sequence>
<gene>
    <name evidence="2" type="ORF">H9659_00170</name>
</gene>
<dbReference type="RefSeq" id="WP_191687911.1">
    <property type="nucleotide sequence ID" value="NZ_JACSQY010000001.1"/>
</dbReference>
<name>A0ABR8PF03_9BACL</name>
<proteinExistence type="predicted"/>
<dbReference type="PANTHER" id="PTHR45228:SF9">
    <property type="entry name" value="3'3'-CGAMP-SPECIFIC PHOSPHODIESTERASE 2"/>
    <property type="match status" value="1"/>
</dbReference>
<dbReference type="EMBL" id="JACSQY010000001">
    <property type="protein sequence ID" value="MBD7906741.1"/>
    <property type="molecule type" value="Genomic_DNA"/>
</dbReference>
<dbReference type="SMART" id="SM00065">
    <property type="entry name" value="GAF"/>
    <property type="match status" value="1"/>
</dbReference>
<protein>
    <submittedName>
        <fullName evidence="2">HD domain-containing protein</fullName>
    </submittedName>
</protein>
<evidence type="ECO:0000313" key="3">
    <source>
        <dbReference type="Proteomes" id="UP000659496"/>
    </source>
</evidence>
<organism evidence="2 3">
    <name type="scientific">Sporosarcina gallistercoris</name>
    <dbReference type="NCBI Taxonomy" id="2762245"/>
    <lineage>
        <taxon>Bacteria</taxon>
        <taxon>Bacillati</taxon>
        <taxon>Bacillota</taxon>
        <taxon>Bacilli</taxon>
        <taxon>Bacillales</taxon>
        <taxon>Caryophanaceae</taxon>
        <taxon>Sporosarcina</taxon>
    </lineage>
</organism>
<dbReference type="InterPro" id="IPR003607">
    <property type="entry name" value="HD/PDEase_dom"/>
</dbReference>
<dbReference type="Pfam" id="PF13487">
    <property type="entry name" value="HD_5"/>
    <property type="match status" value="1"/>
</dbReference>